<reference evidence="3" key="1">
    <citation type="submission" date="2025-08" db="UniProtKB">
        <authorList>
            <consortium name="RefSeq"/>
        </authorList>
    </citation>
    <scope>IDENTIFICATION</scope>
    <source>
        <tissue evidence="3">Young leaves</tissue>
    </source>
</reference>
<name>A0A6J1IJP4_CUCMA</name>
<keyword evidence="1" id="KW-0472">Membrane</keyword>
<accession>A0A6J1IJP4</accession>
<organism evidence="2 3">
    <name type="scientific">Cucurbita maxima</name>
    <name type="common">Pumpkin</name>
    <name type="synonym">Winter squash</name>
    <dbReference type="NCBI Taxonomy" id="3661"/>
    <lineage>
        <taxon>Eukaryota</taxon>
        <taxon>Viridiplantae</taxon>
        <taxon>Streptophyta</taxon>
        <taxon>Embryophyta</taxon>
        <taxon>Tracheophyta</taxon>
        <taxon>Spermatophyta</taxon>
        <taxon>Magnoliopsida</taxon>
        <taxon>eudicotyledons</taxon>
        <taxon>Gunneridae</taxon>
        <taxon>Pentapetalae</taxon>
        <taxon>rosids</taxon>
        <taxon>fabids</taxon>
        <taxon>Cucurbitales</taxon>
        <taxon>Cucurbitaceae</taxon>
        <taxon>Cucurbiteae</taxon>
        <taxon>Cucurbita</taxon>
    </lineage>
</organism>
<keyword evidence="2" id="KW-1185">Reference proteome</keyword>
<protein>
    <submittedName>
        <fullName evidence="3">Uncharacterized protein LOC111478043 isoform X1</fullName>
    </submittedName>
</protein>
<feature type="transmembrane region" description="Helical" evidence="1">
    <location>
        <begin position="155"/>
        <end position="176"/>
    </location>
</feature>
<keyword evidence="1" id="KW-0812">Transmembrane</keyword>
<dbReference type="OrthoDB" id="683938at2759"/>
<dbReference type="GeneID" id="111478043"/>
<dbReference type="Proteomes" id="UP000504608">
    <property type="component" value="Unplaced"/>
</dbReference>
<keyword evidence="1" id="KW-1133">Transmembrane helix</keyword>
<evidence type="ECO:0000313" key="2">
    <source>
        <dbReference type="Proteomes" id="UP000504608"/>
    </source>
</evidence>
<proteinExistence type="predicted"/>
<dbReference type="RefSeq" id="XP_022977887.1">
    <property type="nucleotide sequence ID" value="XM_023122119.1"/>
</dbReference>
<dbReference type="PANTHER" id="PTHR34064:SF4">
    <property type="entry name" value="PROTEIN, PUTATIVE-RELATED"/>
    <property type="match status" value="1"/>
</dbReference>
<evidence type="ECO:0000313" key="3">
    <source>
        <dbReference type="RefSeq" id="XP_022977887.1"/>
    </source>
</evidence>
<dbReference type="PANTHER" id="PTHR34064">
    <property type="entry name" value="OS04G0672300 PROTEIN"/>
    <property type="match status" value="1"/>
</dbReference>
<gene>
    <name evidence="3" type="primary">LOC111478043</name>
</gene>
<sequence>MELAENPKSVITCDEENGPEEAVVADQTNRFQYKTKLDSFIIDMDSFANSSSNEISPNFRIIRNFSRKGMLRGGKMGQGHGDGDDTGGDSISPLVKAGGVVGGGSSTVEKQVVGMGEEVGGGGGGGNAGSGRANFRRNSLKRCPQSWRWYLDPRMVFLLCATLSCVGTVLLIYLTFSRELLKEGESELE</sequence>
<dbReference type="KEGG" id="cmax:111478043"/>
<evidence type="ECO:0000256" key="1">
    <source>
        <dbReference type="SAM" id="Phobius"/>
    </source>
</evidence>
<dbReference type="AlphaFoldDB" id="A0A6J1IJP4"/>